<dbReference type="AlphaFoldDB" id="A0A3S4JDI3"/>
<sequence length="55" mass="6176">MATLTVKVTTKSKWWVKPALCLEKMGITLRLVRESGVESISKFIAAHGFDIKVEK</sequence>
<gene>
    <name evidence="1" type="ORF">NCTC11466_03497</name>
</gene>
<name>A0A3S4JDI3_9ENTR</name>
<organism evidence="1 2">
    <name type="scientific">Cedecea lapagei</name>
    <dbReference type="NCBI Taxonomy" id="158823"/>
    <lineage>
        <taxon>Bacteria</taxon>
        <taxon>Pseudomonadati</taxon>
        <taxon>Pseudomonadota</taxon>
        <taxon>Gammaproteobacteria</taxon>
        <taxon>Enterobacterales</taxon>
        <taxon>Enterobacteriaceae</taxon>
        <taxon>Cedecea</taxon>
    </lineage>
</organism>
<dbReference type="EMBL" id="LR134201">
    <property type="protein sequence ID" value="VEB99970.1"/>
    <property type="molecule type" value="Genomic_DNA"/>
</dbReference>
<proteinExistence type="predicted"/>
<dbReference type="Proteomes" id="UP000274122">
    <property type="component" value="Chromosome"/>
</dbReference>
<evidence type="ECO:0000313" key="1">
    <source>
        <dbReference type="EMBL" id="VEB99970.1"/>
    </source>
</evidence>
<protein>
    <submittedName>
        <fullName evidence="1">Uncharacterized protein</fullName>
    </submittedName>
</protein>
<evidence type="ECO:0000313" key="2">
    <source>
        <dbReference type="Proteomes" id="UP000274122"/>
    </source>
</evidence>
<reference evidence="1 2" key="1">
    <citation type="submission" date="2018-12" db="EMBL/GenBank/DDBJ databases">
        <authorList>
            <consortium name="Pathogen Informatics"/>
        </authorList>
    </citation>
    <scope>NUCLEOTIDE SEQUENCE [LARGE SCALE GENOMIC DNA]</scope>
    <source>
        <strain evidence="1 2">NCTC11466</strain>
    </source>
</reference>
<dbReference type="RefSeq" id="WP_164716889.1">
    <property type="nucleotide sequence ID" value="NZ_LR134201.1"/>
</dbReference>
<accession>A0A3S4JDI3</accession>
<dbReference type="KEGG" id="clap:NCTC11466_03497"/>
<keyword evidence="2" id="KW-1185">Reference proteome</keyword>